<evidence type="ECO:0000256" key="4">
    <source>
        <dbReference type="ARBA" id="ARBA00023163"/>
    </source>
</evidence>
<dbReference type="Pfam" id="PF03704">
    <property type="entry name" value="BTAD"/>
    <property type="match status" value="1"/>
</dbReference>
<dbReference type="InterPro" id="IPR001789">
    <property type="entry name" value="Sig_transdc_resp-reg_receiver"/>
</dbReference>
<keyword evidence="4" id="KW-0804">Transcription</keyword>
<evidence type="ECO:0000313" key="8">
    <source>
        <dbReference type="Proteomes" id="UP000250369"/>
    </source>
</evidence>
<dbReference type="SUPFAM" id="SSF52172">
    <property type="entry name" value="CheY-like"/>
    <property type="match status" value="1"/>
</dbReference>
<dbReference type="SUPFAM" id="SSF46894">
    <property type="entry name" value="C-terminal effector domain of the bipartite response regulators"/>
    <property type="match status" value="1"/>
</dbReference>
<dbReference type="GO" id="GO:0000160">
    <property type="term" value="P:phosphorelay signal transduction system"/>
    <property type="evidence" value="ECO:0007669"/>
    <property type="project" value="UniProtKB-KW"/>
</dbReference>
<dbReference type="OrthoDB" id="3190595at2"/>
<evidence type="ECO:0000313" key="7">
    <source>
        <dbReference type="EMBL" id="RAV21994.1"/>
    </source>
</evidence>
<evidence type="ECO:0000256" key="1">
    <source>
        <dbReference type="ARBA" id="ARBA00023012"/>
    </source>
</evidence>
<dbReference type="PROSITE" id="PS50110">
    <property type="entry name" value="RESPONSE_REGULATORY"/>
    <property type="match status" value="1"/>
</dbReference>
<dbReference type="Gene3D" id="3.40.50.2300">
    <property type="match status" value="1"/>
</dbReference>
<feature type="domain" description="Response regulatory" evidence="6">
    <location>
        <begin position="3"/>
        <end position="117"/>
    </location>
</feature>
<dbReference type="GO" id="GO:0003677">
    <property type="term" value="F:DNA binding"/>
    <property type="evidence" value="ECO:0007669"/>
    <property type="project" value="UniProtKB-KW"/>
</dbReference>
<feature type="modified residue" description="4-aspartylphosphate" evidence="5">
    <location>
        <position position="54"/>
    </location>
</feature>
<proteinExistence type="predicted"/>
<dbReference type="Gene3D" id="1.25.40.10">
    <property type="entry name" value="Tetratricopeptide repeat domain"/>
    <property type="match status" value="1"/>
</dbReference>
<dbReference type="PANTHER" id="PTHR35807">
    <property type="entry name" value="TRANSCRIPTIONAL REGULATOR REDD-RELATED"/>
    <property type="match status" value="1"/>
</dbReference>
<dbReference type="Proteomes" id="UP000250369">
    <property type="component" value="Unassembled WGS sequence"/>
</dbReference>
<evidence type="ECO:0000256" key="2">
    <source>
        <dbReference type="ARBA" id="ARBA00023015"/>
    </source>
</evidence>
<dbReference type="SMART" id="SM00448">
    <property type="entry name" value="REC"/>
    <property type="match status" value="1"/>
</dbReference>
<keyword evidence="3 7" id="KW-0238">DNA-binding</keyword>
<dbReference type="InterPro" id="IPR036388">
    <property type="entry name" value="WH-like_DNA-bd_sf"/>
</dbReference>
<dbReference type="InterPro" id="IPR051677">
    <property type="entry name" value="AfsR-DnrI-RedD_regulator"/>
</dbReference>
<dbReference type="Pfam" id="PF00072">
    <property type="entry name" value="Response_reg"/>
    <property type="match status" value="1"/>
</dbReference>
<name>A0A329MQE4_9BACL</name>
<organism evidence="7 8">
    <name type="scientific">Paenibacillus contaminans</name>
    <dbReference type="NCBI Taxonomy" id="450362"/>
    <lineage>
        <taxon>Bacteria</taxon>
        <taxon>Bacillati</taxon>
        <taxon>Bacillota</taxon>
        <taxon>Bacilli</taxon>
        <taxon>Bacillales</taxon>
        <taxon>Paenibacillaceae</taxon>
        <taxon>Paenibacillus</taxon>
    </lineage>
</organism>
<dbReference type="GO" id="GO:0006355">
    <property type="term" value="P:regulation of DNA-templated transcription"/>
    <property type="evidence" value="ECO:0007669"/>
    <property type="project" value="InterPro"/>
</dbReference>
<evidence type="ECO:0000256" key="5">
    <source>
        <dbReference type="PROSITE-ProRule" id="PRU00169"/>
    </source>
</evidence>
<dbReference type="InterPro" id="IPR005158">
    <property type="entry name" value="BTAD"/>
</dbReference>
<sequence>MIRAMLIDDEEHALDLLEILLNEIGGITIVGRFMNPFDALERLEELQADAVFLDIEMPGMSGVEAARRIKAANSRTQLVFTTAYSEYALEAFEINAVDYLLKPATKKRLTETVSRLAVVETGGRSADVQAGASVYVQSLGGFQILTESGPLPWKTSKVKELCAFLIHQEGKYIDAAVIIESLWPEADYKNARTYFYTCISFLRKSFQEYGVQANVNKNGGGYAIEAKGLVSDVAEISAIADMALTEEGLDVRRYDKLISLHKGEYLAGDDFGWAVWRREELNSKYILALRTASDRFMKSGKPMLAADSLHRILALSPDSERDGRELIKLYINEDKRNEAINVYRQLNEAVWLHLGVELEKETVRLYESILT</sequence>
<keyword evidence="5" id="KW-0597">Phosphoprotein</keyword>
<dbReference type="SMART" id="SM01043">
    <property type="entry name" value="BTAD"/>
    <property type="match status" value="1"/>
</dbReference>
<dbReference type="InterPro" id="IPR011006">
    <property type="entry name" value="CheY-like_superfamily"/>
</dbReference>
<keyword evidence="2" id="KW-0805">Transcription regulation</keyword>
<reference evidence="7 8" key="1">
    <citation type="journal article" date="2009" name="Int. J. Syst. Evol. Microbiol.">
        <title>Paenibacillus contaminans sp. nov., isolated from a contaminated laboratory plate.</title>
        <authorList>
            <person name="Chou J.H."/>
            <person name="Lee J.H."/>
            <person name="Lin M.C."/>
            <person name="Chang P.S."/>
            <person name="Arun A.B."/>
            <person name="Young C.C."/>
            <person name="Chen W.M."/>
        </authorList>
    </citation>
    <scope>NUCLEOTIDE SEQUENCE [LARGE SCALE GENOMIC DNA]</scope>
    <source>
        <strain evidence="7 8">CKOBP-6</strain>
    </source>
</reference>
<dbReference type="InterPro" id="IPR011990">
    <property type="entry name" value="TPR-like_helical_dom_sf"/>
</dbReference>
<evidence type="ECO:0000259" key="6">
    <source>
        <dbReference type="PROSITE" id="PS50110"/>
    </source>
</evidence>
<keyword evidence="8" id="KW-1185">Reference proteome</keyword>
<dbReference type="EMBL" id="QMFB01000003">
    <property type="protein sequence ID" value="RAV21994.1"/>
    <property type="molecule type" value="Genomic_DNA"/>
</dbReference>
<dbReference type="Gene3D" id="1.10.10.10">
    <property type="entry name" value="Winged helix-like DNA-binding domain superfamily/Winged helix DNA-binding domain"/>
    <property type="match status" value="1"/>
</dbReference>
<comment type="caution">
    <text evidence="7">The sequence shown here is derived from an EMBL/GenBank/DDBJ whole genome shotgun (WGS) entry which is preliminary data.</text>
</comment>
<evidence type="ECO:0000256" key="3">
    <source>
        <dbReference type="ARBA" id="ARBA00023125"/>
    </source>
</evidence>
<dbReference type="InterPro" id="IPR016032">
    <property type="entry name" value="Sig_transdc_resp-reg_C-effctor"/>
</dbReference>
<dbReference type="AlphaFoldDB" id="A0A329MQE4"/>
<dbReference type="PANTHER" id="PTHR35807:SF2">
    <property type="entry name" value="TRANSCRIPTIONAL ACTIVATOR DOMAIN"/>
    <property type="match status" value="1"/>
</dbReference>
<gene>
    <name evidence="7" type="ORF">DQG23_08120</name>
</gene>
<accession>A0A329MQE4</accession>
<protein>
    <submittedName>
        <fullName evidence="7">DNA-binding response regulator</fullName>
    </submittedName>
</protein>
<keyword evidence="1" id="KW-0902">Two-component regulatory system</keyword>
<dbReference type="RefSeq" id="WP_113030304.1">
    <property type="nucleotide sequence ID" value="NZ_QMFB01000003.1"/>
</dbReference>
<dbReference type="SUPFAM" id="SSF48452">
    <property type="entry name" value="TPR-like"/>
    <property type="match status" value="1"/>
</dbReference>